<name>A0A0R3WYH6_HYDTA</name>
<dbReference type="GO" id="GO:0000786">
    <property type="term" value="C:nucleosome"/>
    <property type="evidence" value="ECO:0007669"/>
    <property type="project" value="InterPro"/>
</dbReference>
<proteinExistence type="predicted"/>
<protein>
    <submittedName>
        <fullName evidence="3">Histone H2A</fullName>
    </submittedName>
</protein>
<evidence type="ECO:0000313" key="3">
    <source>
        <dbReference type="WBParaSite" id="TTAC_0000581601-mRNA-1"/>
    </source>
</evidence>
<accession>A0A0R3WYH6</accession>
<dbReference type="Proteomes" id="UP000274429">
    <property type="component" value="Unassembled WGS sequence"/>
</dbReference>
<evidence type="ECO:0000313" key="2">
    <source>
        <dbReference type="Proteomes" id="UP000274429"/>
    </source>
</evidence>
<dbReference type="GO" id="GO:0046982">
    <property type="term" value="F:protein heterodimerization activity"/>
    <property type="evidence" value="ECO:0007669"/>
    <property type="project" value="InterPro"/>
</dbReference>
<reference evidence="3" key="1">
    <citation type="submission" date="2017-02" db="UniProtKB">
        <authorList>
            <consortium name="WormBaseParasite"/>
        </authorList>
    </citation>
    <scope>IDENTIFICATION</scope>
</reference>
<dbReference type="AlphaFoldDB" id="A0A0R3WYH6"/>
<dbReference type="InterPro" id="IPR002119">
    <property type="entry name" value="Histone_H2A"/>
</dbReference>
<keyword evidence="2" id="KW-1185">Reference proteome</keyword>
<sequence length="76" mass="8215">MLLRDNCAQSESDEAPVCLPSVLEYLAAELVDVAGGEAVDSERVYLPHHLHLVICKGEELNRLAANMTTPPLSVAE</sequence>
<dbReference type="InterPro" id="IPR009072">
    <property type="entry name" value="Histone-fold"/>
</dbReference>
<dbReference type="EMBL" id="UYWX01009133">
    <property type="protein sequence ID" value="VDM27694.1"/>
    <property type="molecule type" value="Genomic_DNA"/>
</dbReference>
<reference evidence="1 2" key="2">
    <citation type="submission" date="2018-11" db="EMBL/GenBank/DDBJ databases">
        <authorList>
            <consortium name="Pathogen Informatics"/>
        </authorList>
    </citation>
    <scope>NUCLEOTIDE SEQUENCE [LARGE SCALE GENOMIC DNA]</scope>
</reference>
<dbReference type="GO" id="GO:0003677">
    <property type="term" value="F:DNA binding"/>
    <property type="evidence" value="ECO:0007669"/>
    <property type="project" value="InterPro"/>
</dbReference>
<dbReference type="WBParaSite" id="TTAC_0000581601-mRNA-1">
    <property type="protein sequence ID" value="TTAC_0000581601-mRNA-1"/>
    <property type="gene ID" value="TTAC_0000581601"/>
</dbReference>
<dbReference type="PRINTS" id="PR00620">
    <property type="entry name" value="HISTONEH2A"/>
</dbReference>
<dbReference type="Gene3D" id="1.10.20.10">
    <property type="entry name" value="Histone, subunit A"/>
    <property type="match status" value="1"/>
</dbReference>
<evidence type="ECO:0000313" key="1">
    <source>
        <dbReference type="EMBL" id="VDM27694.1"/>
    </source>
</evidence>
<organism evidence="3">
    <name type="scientific">Hydatigena taeniaeformis</name>
    <name type="common">Feline tapeworm</name>
    <name type="synonym">Taenia taeniaeformis</name>
    <dbReference type="NCBI Taxonomy" id="6205"/>
    <lineage>
        <taxon>Eukaryota</taxon>
        <taxon>Metazoa</taxon>
        <taxon>Spiralia</taxon>
        <taxon>Lophotrochozoa</taxon>
        <taxon>Platyhelminthes</taxon>
        <taxon>Cestoda</taxon>
        <taxon>Eucestoda</taxon>
        <taxon>Cyclophyllidea</taxon>
        <taxon>Taeniidae</taxon>
        <taxon>Hydatigera</taxon>
    </lineage>
</organism>
<gene>
    <name evidence="1" type="ORF">TTAC_LOCUS5802</name>
</gene>
<dbReference type="SUPFAM" id="SSF47113">
    <property type="entry name" value="Histone-fold"/>
    <property type="match status" value="1"/>
</dbReference>
<dbReference type="GO" id="GO:0030527">
    <property type="term" value="F:structural constituent of chromatin"/>
    <property type="evidence" value="ECO:0007669"/>
    <property type="project" value="InterPro"/>
</dbReference>
<dbReference type="STRING" id="6205.A0A0R3WYH6"/>